<keyword evidence="3" id="KW-1185">Reference proteome</keyword>
<dbReference type="RefSeq" id="WP_012673971.1">
    <property type="nucleotide sequence ID" value="NC_012438.1"/>
</dbReference>
<accession>C1DV66</accession>
<sequence length="377" mass="43995">MFHISKISPFFFILAYLDLVLSTFYKNDIQNLAFILVFGFIFNTVLGGLYQIVPNSQSQKLRYPWVSYIVFLLSLFGNIFFLVDNLKAFSGFILLAFLIFIFHIISCVKMVKPLTIRFILTGIFYMFLSVIFLNLSIFQGIVPYQLSVHTFTLGVMTNLIIGVLFTWIPMLTMQVLNLKLADKFYYVYQVAVFLFLSSFFVLNYNFILLSGVILLLCVLFYLYIIYDSVFKGKKVIVLPLVVKYFLSGWFLFLLGTLTMLGIIFFNRFDLIVLHVDLMVYGFGFLVLSGAIIHLLPRILWNWFYQEKAKQGKEVPPIHKLINEKLVLVNLYFYIPLLIFIIGLDYFKLFDISSSILGIFYIWFTVGTFYKLVKFVFS</sequence>
<feature type="transmembrane region" description="Helical" evidence="1">
    <location>
        <begin position="65"/>
        <end position="83"/>
    </location>
</feature>
<dbReference type="eggNOG" id="ENOG5033U7N">
    <property type="taxonomic scope" value="Bacteria"/>
</dbReference>
<dbReference type="KEGG" id="saf:SULAZ_1031"/>
<dbReference type="Proteomes" id="UP000001369">
    <property type="component" value="Chromosome"/>
</dbReference>
<proteinExistence type="predicted"/>
<keyword evidence="1" id="KW-1133">Transmembrane helix</keyword>
<dbReference type="OrthoDB" id="9990at2"/>
<feature type="transmembrane region" description="Helical" evidence="1">
    <location>
        <begin position="89"/>
        <end position="111"/>
    </location>
</feature>
<keyword evidence="1" id="KW-0472">Membrane</keyword>
<dbReference type="AlphaFoldDB" id="C1DV66"/>
<dbReference type="STRING" id="204536.SULAZ_1031"/>
<feature type="transmembrane region" description="Helical" evidence="1">
    <location>
        <begin position="31"/>
        <end position="53"/>
    </location>
</feature>
<dbReference type="HOGENOM" id="CLU_730853_0_0_0"/>
<feature type="transmembrane region" description="Helical" evidence="1">
    <location>
        <begin position="184"/>
        <end position="201"/>
    </location>
</feature>
<feature type="transmembrane region" description="Helical" evidence="1">
    <location>
        <begin position="118"/>
        <end position="142"/>
    </location>
</feature>
<keyword evidence="1" id="KW-0812">Transmembrane</keyword>
<feature type="transmembrane region" description="Helical" evidence="1">
    <location>
        <begin position="351"/>
        <end position="372"/>
    </location>
</feature>
<evidence type="ECO:0000256" key="1">
    <source>
        <dbReference type="SAM" id="Phobius"/>
    </source>
</evidence>
<feature type="transmembrane region" description="Helical" evidence="1">
    <location>
        <begin position="238"/>
        <end position="265"/>
    </location>
</feature>
<feature type="transmembrane region" description="Helical" evidence="1">
    <location>
        <begin position="7"/>
        <end position="25"/>
    </location>
</feature>
<dbReference type="EMBL" id="CP001229">
    <property type="protein sequence ID" value="ACN98649.1"/>
    <property type="molecule type" value="Genomic_DNA"/>
</dbReference>
<evidence type="ECO:0000313" key="3">
    <source>
        <dbReference type="Proteomes" id="UP000001369"/>
    </source>
</evidence>
<name>C1DV66_SULAA</name>
<feature type="transmembrane region" description="Helical" evidence="1">
    <location>
        <begin position="277"/>
        <end position="304"/>
    </location>
</feature>
<organism evidence="2 3">
    <name type="scientific">Sulfurihydrogenibium azorense (strain DSM 15241 / OCM 825 / Az-Fu1)</name>
    <dbReference type="NCBI Taxonomy" id="204536"/>
    <lineage>
        <taxon>Bacteria</taxon>
        <taxon>Pseudomonadati</taxon>
        <taxon>Aquificota</taxon>
        <taxon>Aquificia</taxon>
        <taxon>Aquificales</taxon>
        <taxon>Hydrogenothermaceae</taxon>
        <taxon>Sulfurihydrogenibium</taxon>
    </lineage>
</organism>
<gene>
    <name evidence="2" type="ordered locus">SULAZ_1031</name>
</gene>
<feature type="transmembrane region" description="Helical" evidence="1">
    <location>
        <begin position="148"/>
        <end position="172"/>
    </location>
</feature>
<evidence type="ECO:0000313" key="2">
    <source>
        <dbReference type="EMBL" id="ACN98649.1"/>
    </source>
</evidence>
<feature type="transmembrane region" description="Helical" evidence="1">
    <location>
        <begin position="207"/>
        <end position="226"/>
    </location>
</feature>
<reference evidence="2 3" key="1">
    <citation type="journal article" date="2009" name="J. Bacteriol.">
        <title>Complete and draft genome sequences of six members of the Aquificales.</title>
        <authorList>
            <person name="Reysenbach A.L."/>
            <person name="Hamamura N."/>
            <person name="Podar M."/>
            <person name="Griffiths E."/>
            <person name="Ferreira S."/>
            <person name="Hochstein R."/>
            <person name="Heidelberg J."/>
            <person name="Johnson J."/>
            <person name="Mead D."/>
            <person name="Pohorille A."/>
            <person name="Sarmiento M."/>
            <person name="Schweighofer K."/>
            <person name="Seshadri R."/>
            <person name="Voytek M.A."/>
        </authorList>
    </citation>
    <scope>NUCLEOTIDE SEQUENCE [LARGE SCALE GENOMIC DNA]</scope>
    <source>
        <strain evidence="3">Az-Fu1 / DSM 15241 / OCM 825</strain>
    </source>
</reference>
<feature type="transmembrane region" description="Helical" evidence="1">
    <location>
        <begin position="325"/>
        <end position="345"/>
    </location>
</feature>
<protein>
    <submittedName>
        <fullName evidence="2">Putative membrane protein</fullName>
    </submittedName>
</protein>